<accession>A0ACB8QH37</accession>
<reference evidence="1" key="2">
    <citation type="journal article" date="2022" name="New Phytol.">
        <title>Evolutionary transition to the ectomycorrhizal habit in the genomes of a hyperdiverse lineage of mushroom-forming fungi.</title>
        <authorList>
            <person name="Looney B."/>
            <person name="Miyauchi S."/>
            <person name="Morin E."/>
            <person name="Drula E."/>
            <person name="Courty P.E."/>
            <person name="Kohler A."/>
            <person name="Kuo A."/>
            <person name="LaButti K."/>
            <person name="Pangilinan J."/>
            <person name="Lipzen A."/>
            <person name="Riley R."/>
            <person name="Andreopoulos W."/>
            <person name="He G."/>
            <person name="Johnson J."/>
            <person name="Nolan M."/>
            <person name="Tritt A."/>
            <person name="Barry K.W."/>
            <person name="Grigoriev I.V."/>
            <person name="Nagy L.G."/>
            <person name="Hibbett D."/>
            <person name="Henrissat B."/>
            <person name="Matheny P.B."/>
            <person name="Labbe J."/>
            <person name="Martin F.M."/>
        </authorList>
    </citation>
    <scope>NUCLEOTIDE SEQUENCE</scope>
    <source>
        <strain evidence="1">EC-137</strain>
    </source>
</reference>
<reference evidence="1" key="1">
    <citation type="submission" date="2021-02" db="EMBL/GenBank/DDBJ databases">
        <authorList>
            <consortium name="DOE Joint Genome Institute"/>
            <person name="Ahrendt S."/>
            <person name="Looney B.P."/>
            <person name="Miyauchi S."/>
            <person name="Morin E."/>
            <person name="Drula E."/>
            <person name="Courty P.E."/>
            <person name="Chicoki N."/>
            <person name="Fauchery L."/>
            <person name="Kohler A."/>
            <person name="Kuo A."/>
            <person name="Labutti K."/>
            <person name="Pangilinan J."/>
            <person name="Lipzen A."/>
            <person name="Riley R."/>
            <person name="Andreopoulos W."/>
            <person name="He G."/>
            <person name="Johnson J."/>
            <person name="Barry K.W."/>
            <person name="Grigoriev I.V."/>
            <person name="Nagy L."/>
            <person name="Hibbett D."/>
            <person name="Henrissat B."/>
            <person name="Matheny P.B."/>
            <person name="Labbe J."/>
            <person name="Martin F."/>
        </authorList>
    </citation>
    <scope>NUCLEOTIDE SEQUENCE</scope>
    <source>
        <strain evidence="1">EC-137</strain>
    </source>
</reference>
<evidence type="ECO:0000313" key="2">
    <source>
        <dbReference type="Proteomes" id="UP000814128"/>
    </source>
</evidence>
<name>A0ACB8QH37_9AGAM</name>
<protein>
    <submittedName>
        <fullName evidence="1">Uncharacterized protein</fullName>
    </submittedName>
</protein>
<organism evidence="1 2">
    <name type="scientific">Vararia minispora EC-137</name>
    <dbReference type="NCBI Taxonomy" id="1314806"/>
    <lineage>
        <taxon>Eukaryota</taxon>
        <taxon>Fungi</taxon>
        <taxon>Dikarya</taxon>
        <taxon>Basidiomycota</taxon>
        <taxon>Agaricomycotina</taxon>
        <taxon>Agaricomycetes</taxon>
        <taxon>Russulales</taxon>
        <taxon>Lachnocladiaceae</taxon>
        <taxon>Vararia</taxon>
    </lineage>
</organism>
<sequence>MPEELTALRAATEEMSLRAVPVVVESMLFGIFTVLVALSIFTLIQRGLHTWSSGVMFAATLFMYSVSTAYLAVDLWSFINAASEQMENDATQMIHLYDVRSKILTVCLGLNFLLSDGIVLWRAAAFWVRRKLVNITCAVLFLILIVFGILDLSTDQSSDKLIPDSSFIVPEPTKNQYGAICILISLLANVWALLLIALKALNVSSSRHKDRQPPSPYTSALPTYSGTSFWLWLRVLHILGMAFFIAVSITDSAPGPGTLAHLTLDSAVPQITGIYPTAIIVLVSFWKQQAGDNADDIESCNIRSCTGAHSRGVGSVVVIASPPGWNGAIMLSDPDDLGKENVQ</sequence>
<gene>
    <name evidence="1" type="ORF">K488DRAFT_87270</name>
</gene>
<dbReference type="Proteomes" id="UP000814128">
    <property type="component" value="Unassembled WGS sequence"/>
</dbReference>
<evidence type="ECO:0000313" key="1">
    <source>
        <dbReference type="EMBL" id="KAI0030972.1"/>
    </source>
</evidence>
<keyword evidence="2" id="KW-1185">Reference proteome</keyword>
<dbReference type="EMBL" id="MU273598">
    <property type="protein sequence ID" value="KAI0030972.1"/>
    <property type="molecule type" value="Genomic_DNA"/>
</dbReference>
<comment type="caution">
    <text evidence="1">The sequence shown here is derived from an EMBL/GenBank/DDBJ whole genome shotgun (WGS) entry which is preliminary data.</text>
</comment>
<proteinExistence type="predicted"/>